<dbReference type="KEGG" id="qsa:O6P43_015806"/>
<evidence type="ECO:0000256" key="4">
    <source>
        <dbReference type="ARBA" id="ARBA00022692"/>
    </source>
</evidence>
<accession>A0AAD7LXU9</accession>
<proteinExistence type="inferred from homology"/>
<gene>
    <name evidence="10" type="ORF">O6P43_015806</name>
</gene>
<dbReference type="InterPro" id="IPR040359">
    <property type="entry name" value="GDU"/>
</dbReference>
<evidence type="ECO:0000256" key="6">
    <source>
        <dbReference type="ARBA" id="ARBA00022989"/>
    </source>
</evidence>
<evidence type="ECO:0000256" key="5">
    <source>
        <dbReference type="ARBA" id="ARBA00022970"/>
    </source>
</evidence>
<sequence>MRTVANFTTPKTTASVAPTTSLSATSTSTITPAQRSPWHSPVPYLFGGIAAMLGLIVFALLILACSYWKLSGRLENRERDLESSGDEKEGDSVNQGSVKVYEENILVTMAGDKNPTFLATPVGAKASYLGTEKDEKKEIEKNENCEKLEKEMNSHDQASVILQENRETQEQNQ</sequence>
<evidence type="ECO:0000256" key="3">
    <source>
        <dbReference type="ARBA" id="ARBA00022448"/>
    </source>
</evidence>
<evidence type="ECO:0000313" key="10">
    <source>
        <dbReference type="EMBL" id="KAJ7966321.1"/>
    </source>
</evidence>
<keyword evidence="4 9" id="KW-0812">Transmembrane</keyword>
<dbReference type="GO" id="GO:0080143">
    <property type="term" value="P:regulation of amino acid export"/>
    <property type="evidence" value="ECO:0007669"/>
    <property type="project" value="InterPro"/>
</dbReference>
<evidence type="ECO:0000256" key="9">
    <source>
        <dbReference type="SAM" id="Phobius"/>
    </source>
</evidence>
<keyword evidence="11" id="KW-1185">Reference proteome</keyword>
<feature type="transmembrane region" description="Helical" evidence="9">
    <location>
        <begin position="44"/>
        <end position="68"/>
    </location>
</feature>
<organism evidence="10 11">
    <name type="scientific">Quillaja saponaria</name>
    <name type="common">Soap bark tree</name>
    <dbReference type="NCBI Taxonomy" id="32244"/>
    <lineage>
        <taxon>Eukaryota</taxon>
        <taxon>Viridiplantae</taxon>
        <taxon>Streptophyta</taxon>
        <taxon>Embryophyta</taxon>
        <taxon>Tracheophyta</taxon>
        <taxon>Spermatophyta</taxon>
        <taxon>Magnoliopsida</taxon>
        <taxon>eudicotyledons</taxon>
        <taxon>Gunneridae</taxon>
        <taxon>Pentapetalae</taxon>
        <taxon>rosids</taxon>
        <taxon>fabids</taxon>
        <taxon>Fabales</taxon>
        <taxon>Quillajaceae</taxon>
        <taxon>Quillaja</taxon>
    </lineage>
</organism>
<dbReference type="PANTHER" id="PTHR33228:SF49">
    <property type="entry name" value="PROTEIN GLUTAMINE DUMPER 5"/>
    <property type="match status" value="1"/>
</dbReference>
<dbReference type="GO" id="GO:0006865">
    <property type="term" value="P:amino acid transport"/>
    <property type="evidence" value="ECO:0007669"/>
    <property type="project" value="UniProtKB-KW"/>
</dbReference>
<keyword evidence="5" id="KW-0029">Amino-acid transport</keyword>
<evidence type="ECO:0000256" key="2">
    <source>
        <dbReference type="ARBA" id="ARBA00009977"/>
    </source>
</evidence>
<comment type="caution">
    <text evidence="10">The sequence shown here is derived from an EMBL/GenBank/DDBJ whole genome shotgun (WGS) entry which is preliminary data.</text>
</comment>
<reference evidence="10" key="1">
    <citation type="journal article" date="2023" name="Science">
        <title>Elucidation of the pathway for biosynthesis of saponin adjuvants from the soapbark tree.</title>
        <authorList>
            <person name="Reed J."/>
            <person name="Orme A."/>
            <person name="El-Demerdash A."/>
            <person name="Owen C."/>
            <person name="Martin L.B.B."/>
            <person name="Misra R.C."/>
            <person name="Kikuchi S."/>
            <person name="Rejzek M."/>
            <person name="Martin A.C."/>
            <person name="Harkess A."/>
            <person name="Leebens-Mack J."/>
            <person name="Louveau T."/>
            <person name="Stephenson M.J."/>
            <person name="Osbourn A."/>
        </authorList>
    </citation>
    <scope>NUCLEOTIDE SEQUENCE</scope>
    <source>
        <tissue evidence="10">Leaf</tissue>
    </source>
</reference>
<keyword evidence="3" id="KW-0813">Transport</keyword>
<evidence type="ECO:0000256" key="7">
    <source>
        <dbReference type="ARBA" id="ARBA00023136"/>
    </source>
</evidence>
<comment type="similarity">
    <text evidence="2">Belongs to the GLUTAMINE DUMPER 1 (TC 9.B.60) family.</text>
</comment>
<protein>
    <submittedName>
        <fullName evidence="10">Protein GLUTAMINE DUMPER like</fullName>
    </submittedName>
</protein>
<name>A0AAD7LXU9_QUISA</name>
<dbReference type="PANTHER" id="PTHR33228">
    <property type="entry name" value="PROTEIN GLUTAMINE DUMPER 4-RELATED"/>
    <property type="match status" value="1"/>
</dbReference>
<evidence type="ECO:0000256" key="1">
    <source>
        <dbReference type="ARBA" id="ARBA00004167"/>
    </source>
</evidence>
<dbReference type="AlphaFoldDB" id="A0AAD7LXU9"/>
<evidence type="ECO:0000256" key="8">
    <source>
        <dbReference type="SAM" id="MobiDB-lite"/>
    </source>
</evidence>
<feature type="region of interest" description="Disordered" evidence="8">
    <location>
        <begin position="149"/>
        <end position="173"/>
    </location>
</feature>
<dbReference type="EMBL" id="JARAOO010000006">
    <property type="protein sequence ID" value="KAJ7966321.1"/>
    <property type="molecule type" value="Genomic_DNA"/>
</dbReference>
<dbReference type="GO" id="GO:0016020">
    <property type="term" value="C:membrane"/>
    <property type="evidence" value="ECO:0007669"/>
    <property type="project" value="UniProtKB-SubCell"/>
</dbReference>
<comment type="subcellular location">
    <subcellularLocation>
        <location evidence="1">Membrane</location>
        <topology evidence="1">Single-pass membrane protein</topology>
    </subcellularLocation>
</comment>
<dbReference type="Proteomes" id="UP001163823">
    <property type="component" value="Chromosome 6"/>
</dbReference>
<evidence type="ECO:0000313" key="11">
    <source>
        <dbReference type="Proteomes" id="UP001163823"/>
    </source>
</evidence>
<keyword evidence="7 9" id="KW-0472">Membrane</keyword>
<keyword evidence="6 9" id="KW-1133">Transmembrane helix</keyword>
<feature type="compositionally biased region" description="Basic and acidic residues" evidence="8">
    <location>
        <begin position="164"/>
        <end position="173"/>
    </location>
</feature>